<sequence>MPSFDAWLVVFGLLKPRVAPKSRLQAHSEHLFGEEDPRKSVSRRTACGVIGLEEAIRTFQGIRPRPLPNRLYRDRRAKVRVQALLRESFPSVTSLNMAAEVTMTVKAPEEEF</sequence>
<gene>
    <name evidence="1" type="ORF">H0G86_012353</name>
</gene>
<dbReference type="EMBL" id="CP075870">
    <property type="protein sequence ID" value="QYT05460.1"/>
    <property type="molecule type" value="Genomic_DNA"/>
</dbReference>
<keyword evidence="2" id="KW-1185">Reference proteome</keyword>
<evidence type="ECO:0000313" key="1">
    <source>
        <dbReference type="EMBL" id="QYT05460.1"/>
    </source>
</evidence>
<reference evidence="1 2" key="1">
    <citation type="journal article" date="2021" name="BMC Genomics">
        <title>Telomere-to-telomere genome assembly of asparaginase-producing Trichoderma simmonsii.</title>
        <authorList>
            <person name="Chung D."/>
            <person name="Kwon Y.M."/>
            <person name="Yang Y."/>
        </authorList>
    </citation>
    <scope>NUCLEOTIDE SEQUENCE [LARGE SCALE GENOMIC DNA]</scope>
    <source>
        <strain evidence="1 2">GH-Sj1</strain>
    </source>
</reference>
<dbReference type="Proteomes" id="UP000826661">
    <property type="component" value="Chromosome VII"/>
</dbReference>
<organism evidence="1 2">
    <name type="scientific">Trichoderma simmonsii</name>
    <dbReference type="NCBI Taxonomy" id="1491479"/>
    <lineage>
        <taxon>Eukaryota</taxon>
        <taxon>Fungi</taxon>
        <taxon>Dikarya</taxon>
        <taxon>Ascomycota</taxon>
        <taxon>Pezizomycotina</taxon>
        <taxon>Sordariomycetes</taxon>
        <taxon>Hypocreomycetidae</taxon>
        <taxon>Hypocreales</taxon>
        <taxon>Hypocreaceae</taxon>
        <taxon>Trichoderma</taxon>
    </lineage>
</organism>
<evidence type="ECO:0000313" key="2">
    <source>
        <dbReference type="Proteomes" id="UP000826661"/>
    </source>
</evidence>
<proteinExistence type="predicted"/>
<dbReference type="AlphaFoldDB" id="A0A8G0LR74"/>
<accession>A0A8G0LR74</accession>
<name>A0A8G0LR74_9HYPO</name>
<protein>
    <submittedName>
        <fullName evidence="1">Uncharacterized protein</fullName>
    </submittedName>
</protein>